<feature type="compositionally biased region" description="Low complexity" evidence="1">
    <location>
        <begin position="856"/>
        <end position="866"/>
    </location>
</feature>
<dbReference type="Proteomes" id="UP001321760">
    <property type="component" value="Unassembled WGS sequence"/>
</dbReference>
<accession>A0AAV9GPR9</accession>
<dbReference type="AlphaFoldDB" id="A0AAV9GPR9"/>
<feature type="region of interest" description="Disordered" evidence="1">
    <location>
        <begin position="187"/>
        <end position="253"/>
    </location>
</feature>
<evidence type="ECO:0000313" key="3">
    <source>
        <dbReference type="EMBL" id="KAK4450044.1"/>
    </source>
</evidence>
<dbReference type="EMBL" id="MU865934">
    <property type="protein sequence ID" value="KAK4450044.1"/>
    <property type="molecule type" value="Genomic_DNA"/>
</dbReference>
<feature type="compositionally biased region" description="Acidic residues" evidence="1">
    <location>
        <begin position="337"/>
        <end position="347"/>
    </location>
</feature>
<feature type="region of interest" description="Disordered" evidence="1">
    <location>
        <begin position="109"/>
        <end position="137"/>
    </location>
</feature>
<reference evidence="3" key="1">
    <citation type="journal article" date="2023" name="Mol. Phylogenet. Evol.">
        <title>Genome-scale phylogeny and comparative genomics of the fungal order Sordariales.</title>
        <authorList>
            <person name="Hensen N."/>
            <person name="Bonometti L."/>
            <person name="Westerberg I."/>
            <person name="Brannstrom I.O."/>
            <person name="Guillou S."/>
            <person name="Cros-Aarteil S."/>
            <person name="Calhoun S."/>
            <person name="Haridas S."/>
            <person name="Kuo A."/>
            <person name="Mondo S."/>
            <person name="Pangilinan J."/>
            <person name="Riley R."/>
            <person name="LaButti K."/>
            <person name="Andreopoulos B."/>
            <person name="Lipzen A."/>
            <person name="Chen C."/>
            <person name="Yan M."/>
            <person name="Daum C."/>
            <person name="Ng V."/>
            <person name="Clum A."/>
            <person name="Steindorff A."/>
            <person name="Ohm R.A."/>
            <person name="Martin F."/>
            <person name="Silar P."/>
            <person name="Natvig D.O."/>
            <person name="Lalanne C."/>
            <person name="Gautier V."/>
            <person name="Ament-Velasquez S.L."/>
            <person name="Kruys A."/>
            <person name="Hutchinson M.I."/>
            <person name="Powell A.J."/>
            <person name="Barry K."/>
            <person name="Miller A.N."/>
            <person name="Grigoriev I.V."/>
            <person name="Debuchy R."/>
            <person name="Gladieux P."/>
            <person name="Hiltunen Thoren M."/>
            <person name="Johannesson H."/>
        </authorList>
    </citation>
    <scope>NUCLEOTIDE SEQUENCE</scope>
    <source>
        <strain evidence="3">PSN243</strain>
    </source>
</reference>
<organism evidence="3 4">
    <name type="scientific">Podospora aff. communis PSN243</name>
    <dbReference type="NCBI Taxonomy" id="3040156"/>
    <lineage>
        <taxon>Eukaryota</taxon>
        <taxon>Fungi</taxon>
        <taxon>Dikarya</taxon>
        <taxon>Ascomycota</taxon>
        <taxon>Pezizomycotina</taxon>
        <taxon>Sordariomycetes</taxon>
        <taxon>Sordariomycetidae</taxon>
        <taxon>Sordariales</taxon>
        <taxon>Podosporaceae</taxon>
        <taxon>Podospora</taxon>
    </lineage>
</organism>
<feature type="compositionally biased region" description="Pro residues" evidence="1">
    <location>
        <begin position="156"/>
        <end position="171"/>
    </location>
</feature>
<comment type="caution">
    <text evidence="3">The sequence shown here is derived from an EMBL/GenBank/DDBJ whole genome shotgun (WGS) entry which is preliminary data.</text>
</comment>
<evidence type="ECO:0000313" key="4">
    <source>
        <dbReference type="Proteomes" id="UP001321760"/>
    </source>
</evidence>
<protein>
    <submittedName>
        <fullName evidence="3">Uncharacterized protein</fullName>
    </submittedName>
</protein>
<feature type="compositionally biased region" description="Pro residues" evidence="1">
    <location>
        <begin position="232"/>
        <end position="253"/>
    </location>
</feature>
<sequence length="891" mass="90173">MVGRRRVLLSVAVLGVEAVFGGPLGRREDVALNNTPAALPQRPPPIPVTRPTQSVVVEITASLNFGDDAGAQEPTTPLAAPPAVPTRPGAPPAIPSVKDPLTVEEGAIDFAPPTTTPAAAATPPSRPGSGPPAVANPPMVVEEEVFDFGAPTTTPAAPPTVPTRPGAPPPIATRPPLIVEEESLDLGAPTTPATTPPAPPARPGAPPVVPNPPVVEEEQDFDFGSPTTTPTTRPPTVPTAQPPARPGGPPVVAPPVQVISIESDFDFGGGPAPNTDIGNGVQTEYTYPGVWVSGSLVTQTNALTRPVVPSLKSVPPNTSTRRPPRPPGVNAPGGDLDAGDPEPEPEPEPSRTPNALPTNPRGPPPPIVMTSITAAVTQTHDFDLGSRPTPNSNGHLPSSPPPVTTQAPASICEASDIELLHTTYSIVYTTTLTWVGNPEDYTPLYPTVETPKPPDCVFGPNPARLTLATTISWCSSTGTGTKFVTCLTTTSSWVYNSQHAPTTALVAPNFGMPEPSNMVTVITTDKNPAVVFATKAPPNYGVTSAPRTQQPHDPVTTPPPNNNPPGYGQNDEDGTKGPMREPPSTPPVTVAVKPTAVVINDHTIVDDPSGKTQVVVVGGVTFTIGPSQVIGGGATIDRNTVTGGFASTPTSTRIGNINVVVSSSVAVVGDTSFTLGPTSRTAVVSGQTVVIAPSAVIVDGQTLVAPTVPRPTEVVVAGGDLITAIGQSVLVIQSTTITYGLTGSSTTVIDNDTITFGAGGVTIRGTTLGGTAAKPGATDFAVAGGATITKIGASVVVIGGTTYTVGPGSGTTTTVVGGETITIGPDGVKVSTLTLPWPFGPTTVITPKATPTGPSATAAEATEDAAPGLRPEDSGLVAALCLGVGMVFLGL</sequence>
<evidence type="ECO:0000256" key="1">
    <source>
        <dbReference type="SAM" id="MobiDB-lite"/>
    </source>
</evidence>
<feature type="compositionally biased region" description="Pro residues" evidence="1">
    <location>
        <begin position="194"/>
        <end position="213"/>
    </location>
</feature>
<feature type="region of interest" description="Disordered" evidence="1">
    <location>
        <begin position="538"/>
        <end position="589"/>
    </location>
</feature>
<dbReference type="PANTHER" id="PTHR24216:SF65">
    <property type="entry name" value="PAXILLIN-LIKE PROTEIN 1"/>
    <property type="match status" value="1"/>
</dbReference>
<feature type="signal peptide" evidence="2">
    <location>
        <begin position="1"/>
        <end position="18"/>
    </location>
</feature>
<name>A0AAV9GPR9_9PEZI</name>
<dbReference type="PRINTS" id="PR01217">
    <property type="entry name" value="PRICHEXTENSN"/>
</dbReference>
<feature type="compositionally biased region" description="Polar residues" evidence="1">
    <location>
        <begin position="541"/>
        <end position="551"/>
    </location>
</feature>
<feature type="region of interest" description="Disordered" evidence="1">
    <location>
        <begin position="847"/>
        <end position="869"/>
    </location>
</feature>
<dbReference type="PANTHER" id="PTHR24216">
    <property type="entry name" value="PAXILLIN-RELATED"/>
    <property type="match status" value="1"/>
</dbReference>
<proteinExistence type="predicted"/>
<feature type="compositionally biased region" description="Low complexity" evidence="1">
    <location>
        <begin position="111"/>
        <end position="123"/>
    </location>
</feature>
<feature type="chain" id="PRO_5043395682" evidence="2">
    <location>
        <begin position="19"/>
        <end position="891"/>
    </location>
</feature>
<reference evidence="3" key="2">
    <citation type="submission" date="2023-05" db="EMBL/GenBank/DDBJ databases">
        <authorList>
            <consortium name="Lawrence Berkeley National Laboratory"/>
            <person name="Steindorff A."/>
            <person name="Hensen N."/>
            <person name="Bonometti L."/>
            <person name="Westerberg I."/>
            <person name="Brannstrom I.O."/>
            <person name="Guillou S."/>
            <person name="Cros-Aarteil S."/>
            <person name="Calhoun S."/>
            <person name="Haridas S."/>
            <person name="Kuo A."/>
            <person name="Mondo S."/>
            <person name="Pangilinan J."/>
            <person name="Riley R."/>
            <person name="Labutti K."/>
            <person name="Andreopoulos B."/>
            <person name="Lipzen A."/>
            <person name="Chen C."/>
            <person name="Yanf M."/>
            <person name="Daum C."/>
            <person name="Ng V."/>
            <person name="Clum A."/>
            <person name="Ohm R."/>
            <person name="Martin F."/>
            <person name="Silar P."/>
            <person name="Natvig D."/>
            <person name="Lalanne C."/>
            <person name="Gautier V."/>
            <person name="Ament-Velasquez S.L."/>
            <person name="Kruys A."/>
            <person name="Hutchinson M.I."/>
            <person name="Powell A.J."/>
            <person name="Barry K."/>
            <person name="Miller A.N."/>
            <person name="Grigoriev I.V."/>
            <person name="Debuchy R."/>
            <person name="Gladieux P."/>
            <person name="Thoren M.H."/>
            <person name="Johannesson H."/>
        </authorList>
    </citation>
    <scope>NUCLEOTIDE SEQUENCE</scope>
    <source>
        <strain evidence="3">PSN243</strain>
    </source>
</reference>
<keyword evidence="4" id="KW-1185">Reference proteome</keyword>
<evidence type="ECO:0000256" key="2">
    <source>
        <dbReference type="SAM" id="SignalP"/>
    </source>
</evidence>
<feature type="region of interest" description="Disordered" evidence="1">
    <location>
        <begin position="67"/>
        <end position="94"/>
    </location>
</feature>
<keyword evidence="2" id="KW-0732">Signal</keyword>
<feature type="region of interest" description="Disordered" evidence="1">
    <location>
        <begin position="381"/>
        <end position="407"/>
    </location>
</feature>
<gene>
    <name evidence="3" type="ORF">QBC34DRAFT_425057</name>
</gene>
<feature type="region of interest" description="Disordered" evidence="1">
    <location>
        <begin position="151"/>
        <end position="171"/>
    </location>
</feature>
<feature type="compositionally biased region" description="Pro residues" evidence="1">
    <location>
        <begin position="79"/>
        <end position="94"/>
    </location>
</feature>
<feature type="region of interest" description="Disordered" evidence="1">
    <location>
        <begin position="307"/>
        <end position="368"/>
    </location>
</feature>